<protein>
    <submittedName>
        <fullName evidence="2">Uncharacterized protein</fullName>
    </submittedName>
</protein>
<name>K0R0Y0_THAOC</name>
<proteinExistence type="predicted"/>
<gene>
    <name evidence="2" type="ORF">THAOC_35996</name>
</gene>
<sequence>MADRPREKRVESREWSGAPYARLSPTSPLGVGRLAHLQSDYSTLSGSVGSAGTTTIGRGYSDGSTAAIIYQTSRCNGKFVHHRTSPACRGLGAAPGPPPSALAAVLHSRGRHGSSADEDGGVMEGRAANEYDMPCSDASYLRRIHGSWGMIME</sequence>
<comment type="caution">
    <text evidence="2">The sequence shown here is derived from an EMBL/GenBank/DDBJ whole genome shotgun (WGS) entry which is preliminary data.</text>
</comment>
<dbReference type="EMBL" id="AGNL01048551">
    <property type="protein sequence ID" value="EJK45390.1"/>
    <property type="molecule type" value="Genomic_DNA"/>
</dbReference>
<evidence type="ECO:0000313" key="3">
    <source>
        <dbReference type="Proteomes" id="UP000266841"/>
    </source>
</evidence>
<evidence type="ECO:0000313" key="2">
    <source>
        <dbReference type="EMBL" id="EJK45390.1"/>
    </source>
</evidence>
<feature type="non-terminal residue" evidence="2">
    <location>
        <position position="153"/>
    </location>
</feature>
<evidence type="ECO:0000256" key="1">
    <source>
        <dbReference type="SAM" id="MobiDB-lite"/>
    </source>
</evidence>
<organism evidence="2 3">
    <name type="scientific">Thalassiosira oceanica</name>
    <name type="common">Marine diatom</name>
    <dbReference type="NCBI Taxonomy" id="159749"/>
    <lineage>
        <taxon>Eukaryota</taxon>
        <taxon>Sar</taxon>
        <taxon>Stramenopiles</taxon>
        <taxon>Ochrophyta</taxon>
        <taxon>Bacillariophyta</taxon>
        <taxon>Coscinodiscophyceae</taxon>
        <taxon>Thalassiosirophycidae</taxon>
        <taxon>Thalassiosirales</taxon>
        <taxon>Thalassiosiraceae</taxon>
        <taxon>Thalassiosira</taxon>
    </lineage>
</organism>
<accession>K0R0Y0</accession>
<feature type="compositionally biased region" description="Basic and acidic residues" evidence="1">
    <location>
        <begin position="1"/>
        <end position="14"/>
    </location>
</feature>
<dbReference type="Proteomes" id="UP000266841">
    <property type="component" value="Unassembled WGS sequence"/>
</dbReference>
<feature type="region of interest" description="Disordered" evidence="1">
    <location>
        <begin position="1"/>
        <end position="29"/>
    </location>
</feature>
<keyword evidence="3" id="KW-1185">Reference proteome</keyword>
<dbReference type="AlphaFoldDB" id="K0R0Y0"/>
<reference evidence="2 3" key="1">
    <citation type="journal article" date="2012" name="Genome Biol.">
        <title>Genome and low-iron response of an oceanic diatom adapted to chronic iron limitation.</title>
        <authorList>
            <person name="Lommer M."/>
            <person name="Specht M."/>
            <person name="Roy A.S."/>
            <person name="Kraemer L."/>
            <person name="Andreson R."/>
            <person name="Gutowska M.A."/>
            <person name="Wolf J."/>
            <person name="Bergner S.V."/>
            <person name="Schilhabel M.B."/>
            <person name="Klostermeier U.C."/>
            <person name="Beiko R.G."/>
            <person name="Rosenstiel P."/>
            <person name="Hippler M."/>
            <person name="Laroche J."/>
        </authorList>
    </citation>
    <scope>NUCLEOTIDE SEQUENCE [LARGE SCALE GENOMIC DNA]</scope>
    <source>
        <strain evidence="2 3">CCMP1005</strain>
    </source>
</reference>